<gene>
    <name evidence="6" type="ORF">MUCCIDRAFT_155673</name>
</gene>
<feature type="transmembrane region" description="Helical" evidence="5">
    <location>
        <begin position="12"/>
        <end position="28"/>
    </location>
</feature>
<evidence type="ECO:0000313" key="6">
    <source>
        <dbReference type="EMBL" id="OAD04630.1"/>
    </source>
</evidence>
<comment type="caution">
    <text evidence="6">The sequence shown here is derived from an EMBL/GenBank/DDBJ whole genome shotgun (WGS) entry which is preliminary data.</text>
</comment>
<keyword evidence="7" id="KW-1185">Reference proteome</keyword>
<feature type="transmembrane region" description="Helical" evidence="5">
    <location>
        <begin position="34"/>
        <end position="54"/>
    </location>
</feature>
<dbReference type="Proteomes" id="UP000077051">
    <property type="component" value="Unassembled WGS sequence"/>
</dbReference>
<evidence type="ECO:0000256" key="1">
    <source>
        <dbReference type="ARBA" id="ARBA00004141"/>
    </source>
</evidence>
<sequence>MRLCCRGISSGLALLWILVLAQVFVLIITAPLHLIPVVGTFIACYINGWVACWGHHLHYDIEFRGFSVSDSRSFAWRHRSSYCNFGVVAVALELIPLFNLLFMWTNVVGAALWVGDKYEKNEREIARRSRGNASTEALVFQHPGQKDGYGAV</sequence>
<accession>A0A162QPA3</accession>
<dbReference type="Pfam" id="PF07264">
    <property type="entry name" value="EI24"/>
    <property type="match status" value="1"/>
</dbReference>
<dbReference type="OrthoDB" id="10012223at2759"/>
<dbReference type="PANTHER" id="PTHR34292">
    <property type="entry name" value="OUTER SPORE WALL PROTEIN LDS1"/>
    <property type="match status" value="1"/>
</dbReference>
<evidence type="ECO:0000256" key="5">
    <source>
        <dbReference type="SAM" id="Phobius"/>
    </source>
</evidence>
<proteinExistence type="predicted"/>
<dbReference type="STRING" id="747725.A0A162QPA3"/>
<evidence type="ECO:0000313" key="7">
    <source>
        <dbReference type="Proteomes" id="UP000077051"/>
    </source>
</evidence>
<keyword evidence="3 5" id="KW-1133">Transmembrane helix</keyword>
<evidence type="ECO:0000256" key="3">
    <source>
        <dbReference type="ARBA" id="ARBA00022989"/>
    </source>
</evidence>
<dbReference type="VEuPathDB" id="FungiDB:MUCCIDRAFT_155673"/>
<organism evidence="6 7">
    <name type="scientific">Mucor lusitanicus CBS 277.49</name>
    <dbReference type="NCBI Taxonomy" id="747725"/>
    <lineage>
        <taxon>Eukaryota</taxon>
        <taxon>Fungi</taxon>
        <taxon>Fungi incertae sedis</taxon>
        <taxon>Mucoromycota</taxon>
        <taxon>Mucoromycotina</taxon>
        <taxon>Mucoromycetes</taxon>
        <taxon>Mucorales</taxon>
        <taxon>Mucorineae</taxon>
        <taxon>Mucoraceae</taxon>
        <taxon>Mucor</taxon>
    </lineage>
</organism>
<protein>
    <submittedName>
        <fullName evidence="6">Uncharacterized protein</fullName>
    </submittedName>
</protein>
<dbReference type="AlphaFoldDB" id="A0A162QPA3"/>
<keyword evidence="2 5" id="KW-0812">Transmembrane</keyword>
<dbReference type="EMBL" id="AMYB01000003">
    <property type="protein sequence ID" value="OAD04630.1"/>
    <property type="molecule type" value="Genomic_DNA"/>
</dbReference>
<keyword evidence="4 5" id="KW-0472">Membrane</keyword>
<evidence type="ECO:0000256" key="2">
    <source>
        <dbReference type="ARBA" id="ARBA00022692"/>
    </source>
</evidence>
<name>A0A162QPA3_MUCCL</name>
<dbReference type="InterPro" id="IPR059112">
    <property type="entry name" value="CysZ/EI24"/>
</dbReference>
<evidence type="ECO:0000256" key="4">
    <source>
        <dbReference type="ARBA" id="ARBA00023136"/>
    </source>
</evidence>
<comment type="subcellular location">
    <subcellularLocation>
        <location evidence="1">Membrane</location>
        <topology evidence="1">Multi-pass membrane protein</topology>
    </subcellularLocation>
</comment>
<dbReference type="PANTHER" id="PTHR34292:SF2">
    <property type="entry name" value="OUTER SPORE WALL PROTEIN LDS1"/>
    <property type="match status" value="1"/>
</dbReference>
<reference evidence="6 7" key="1">
    <citation type="submission" date="2015-06" db="EMBL/GenBank/DDBJ databases">
        <title>Expansion of signal transduction pathways in fungi by whole-genome duplication.</title>
        <authorList>
            <consortium name="DOE Joint Genome Institute"/>
            <person name="Corrochano L.M."/>
            <person name="Kuo A."/>
            <person name="Marcet-Houben M."/>
            <person name="Polaino S."/>
            <person name="Salamov A."/>
            <person name="Villalobos J.M."/>
            <person name="Alvarez M.I."/>
            <person name="Avalos J."/>
            <person name="Benito E.P."/>
            <person name="Benoit I."/>
            <person name="Burger G."/>
            <person name="Camino L.P."/>
            <person name="Canovas D."/>
            <person name="Cerda-Olmedo E."/>
            <person name="Cheng J.-F."/>
            <person name="Dominguez A."/>
            <person name="Elias M."/>
            <person name="Eslava A.P."/>
            <person name="Glaser F."/>
            <person name="Grimwood J."/>
            <person name="Gutierrez G."/>
            <person name="Heitman J."/>
            <person name="Henrissat B."/>
            <person name="Iturriaga E.A."/>
            <person name="Lang B.F."/>
            <person name="Lavin J.L."/>
            <person name="Lee S."/>
            <person name="Li W."/>
            <person name="Lindquist E."/>
            <person name="Lopez-Garcia S."/>
            <person name="Luque E.M."/>
            <person name="Marcos A.T."/>
            <person name="Martin J."/>
            <person name="Mccluskey K."/>
            <person name="Medina H.R."/>
            <person name="Miralles-Duran A."/>
            <person name="Miyazaki A."/>
            <person name="Munoz-Torres E."/>
            <person name="Oguiza J.A."/>
            <person name="Ohm R."/>
            <person name="Olmedo M."/>
            <person name="Orejas M."/>
            <person name="Ortiz-Castellanos L."/>
            <person name="Pisabarro A.G."/>
            <person name="Rodriguez-Romero J."/>
            <person name="Ruiz-Herrera J."/>
            <person name="Ruiz-Vazquez R."/>
            <person name="Sanz C."/>
            <person name="Schackwitz W."/>
            <person name="Schmutz J."/>
            <person name="Shahriari M."/>
            <person name="Shelest E."/>
            <person name="Silva-Franco F."/>
            <person name="Soanes D."/>
            <person name="Syed K."/>
            <person name="Tagua V.G."/>
            <person name="Talbot N.J."/>
            <person name="Thon M."/>
            <person name="De Vries R.P."/>
            <person name="Wiebenga A."/>
            <person name="Yadav J.S."/>
            <person name="Braun E.L."/>
            <person name="Baker S."/>
            <person name="Garre V."/>
            <person name="Horwitz B."/>
            <person name="Torres-Martinez S."/>
            <person name="Idnurm A."/>
            <person name="Herrera-Estrella A."/>
            <person name="Gabaldon T."/>
            <person name="Grigoriev I.V."/>
        </authorList>
    </citation>
    <scope>NUCLEOTIDE SEQUENCE [LARGE SCALE GENOMIC DNA]</scope>
    <source>
        <strain evidence="6 7">CBS 277.49</strain>
    </source>
</reference>
<dbReference type="InterPro" id="IPR052786">
    <property type="entry name" value="Spore_wall_assembly"/>
</dbReference>
<feature type="transmembrane region" description="Helical" evidence="5">
    <location>
        <begin position="82"/>
        <end position="104"/>
    </location>
</feature>